<name>A0AAD1UI81_EUPCR</name>
<feature type="compositionally biased region" description="Basic residues" evidence="1">
    <location>
        <begin position="1"/>
        <end position="13"/>
    </location>
</feature>
<organism evidence="2 3">
    <name type="scientific">Euplotes crassus</name>
    <dbReference type="NCBI Taxonomy" id="5936"/>
    <lineage>
        <taxon>Eukaryota</taxon>
        <taxon>Sar</taxon>
        <taxon>Alveolata</taxon>
        <taxon>Ciliophora</taxon>
        <taxon>Intramacronucleata</taxon>
        <taxon>Spirotrichea</taxon>
        <taxon>Hypotrichia</taxon>
        <taxon>Euplotida</taxon>
        <taxon>Euplotidae</taxon>
        <taxon>Moneuplotes</taxon>
    </lineage>
</organism>
<feature type="region of interest" description="Disordered" evidence="1">
    <location>
        <begin position="61"/>
        <end position="80"/>
    </location>
</feature>
<evidence type="ECO:0000256" key="1">
    <source>
        <dbReference type="SAM" id="MobiDB-lite"/>
    </source>
</evidence>
<evidence type="ECO:0000313" key="2">
    <source>
        <dbReference type="EMBL" id="CAI2369891.1"/>
    </source>
</evidence>
<dbReference type="EMBL" id="CAMPGE010011046">
    <property type="protein sequence ID" value="CAI2369891.1"/>
    <property type="molecule type" value="Genomic_DNA"/>
</dbReference>
<evidence type="ECO:0000313" key="3">
    <source>
        <dbReference type="Proteomes" id="UP001295684"/>
    </source>
</evidence>
<gene>
    <name evidence="2" type="ORF">ECRASSUSDP1_LOCUS11195</name>
</gene>
<accession>A0AAD1UI81</accession>
<sequence>MKKSAFSKQKSKFKPAEKDRGSKALQLFEADSDISSSEADFERDLSQSNLLGTKLSSILKKPSRENHLAPSPMKNLGQSQKSMKATPLQSILKKTPSVRITKGPSTDRSHVPGSMLLYESSEKKMVIRRGKPLYRLRNYSQEDLHKHQQPEIFTSYTQKPDNQQTRNRISLDDRMNDLKLIPKHGFASTAAGLGKGTDVGFQHRNSENINRIHMNRDINYGRHQKTPWLEKGFFSTDMIKFEPTYPNYNSVTVGRAKVNDMYESTIPNLRRGTRLRRDDTLDHYSTFLPGGVTVVPRIETPKGPTAEFHPMYYPTPFGLSLIRKG</sequence>
<proteinExistence type="predicted"/>
<comment type="caution">
    <text evidence="2">The sequence shown here is derived from an EMBL/GenBank/DDBJ whole genome shotgun (WGS) entry which is preliminary data.</text>
</comment>
<feature type="region of interest" description="Disordered" evidence="1">
    <location>
        <begin position="1"/>
        <end position="24"/>
    </location>
</feature>
<protein>
    <submittedName>
        <fullName evidence="2">Uncharacterized protein</fullName>
    </submittedName>
</protein>
<dbReference type="Proteomes" id="UP001295684">
    <property type="component" value="Unassembled WGS sequence"/>
</dbReference>
<keyword evidence="3" id="KW-1185">Reference proteome</keyword>
<reference evidence="2" key="1">
    <citation type="submission" date="2023-07" db="EMBL/GenBank/DDBJ databases">
        <authorList>
            <consortium name="AG Swart"/>
            <person name="Singh M."/>
            <person name="Singh A."/>
            <person name="Seah K."/>
            <person name="Emmerich C."/>
        </authorList>
    </citation>
    <scope>NUCLEOTIDE SEQUENCE</scope>
    <source>
        <strain evidence="2">DP1</strain>
    </source>
</reference>
<dbReference type="AlphaFoldDB" id="A0AAD1UI81"/>